<dbReference type="AlphaFoldDB" id="A0A0R1ZK93"/>
<dbReference type="HAMAP" id="MF_00014">
    <property type="entry name" value="Ribosome_mat_RimM"/>
    <property type="match status" value="1"/>
</dbReference>
<accession>A0A0R1ZK93</accession>
<comment type="function">
    <text evidence="5">An accessory protein needed during the final step in the assembly of 30S ribosomal subunit, possibly for assembly of the head region. Essential for efficient processing of 16S rRNA. May be needed both before and after RbfA during the maturation of 16S rRNA. It has affinity for free ribosomal 30S subunits but not for 70S ribosomes.</text>
</comment>
<dbReference type="GO" id="GO:0043022">
    <property type="term" value="F:ribosome binding"/>
    <property type="evidence" value="ECO:0007669"/>
    <property type="project" value="InterPro"/>
</dbReference>
<keyword evidence="2 5" id="KW-0690">Ribosome biogenesis</keyword>
<evidence type="ECO:0000313" key="9">
    <source>
        <dbReference type="Proteomes" id="UP000051291"/>
    </source>
</evidence>
<dbReference type="RefSeq" id="WP_057906134.1">
    <property type="nucleotide sequence ID" value="NZ_AYYZ01000004.1"/>
</dbReference>
<evidence type="ECO:0000256" key="3">
    <source>
        <dbReference type="ARBA" id="ARBA00022552"/>
    </source>
</evidence>
<comment type="subunit">
    <text evidence="5">Binds ribosomal protein uS19.</text>
</comment>
<keyword evidence="1 5" id="KW-0963">Cytoplasm</keyword>
<evidence type="ECO:0000259" key="6">
    <source>
        <dbReference type="Pfam" id="PF01782"/>
    </source>
</evidence>
<dbReference type="GO" id="GO:0005737">
    <property type="term" value="C:cytoplasm"/>
    <property type="evidence" value="ECO:0007669"/>
    <property type="project" value="UniProtKB-SubCell"/>
</dbReference>
<comment type="similarity">
    <text evidence="5">Belongs to the RimM family.</text>
</comment>
<keyword evidence="3 5" id="KW-0698">rRNA processing</keyword>
<gene>
    <name evidence="5" type="primary">rimM</name>
    <name evidence="8" type="ORF">FC64_GL000652</name>
</gene>
<dbReference type="PANTHER" id="PTHR33692:SF1">
    <property type="entry name" value="RIBOSOME MATURATION FACTOR RIMM"/>
    <property type="match status" value="1"/>
</dbReference>
<organism evidence="8 9">
    <name type="scientific">Ligilactobacillus araffinosus DSM 20653</name>
    <dbReference type="NCBI Taxonomy" id="1423820"/>
    <lineage>
        <taxon>Bacteria</taxon>
        <taxon>Bacillati</taxon>
        <taxon>Bacillota</taxon>
        <taxon>Bacilli</taxon>
        <taxon>Lactobacillales</taxon>
        <taxon>Lactobacillaceae</taxon>
        <taxon>Ligilactobacillus</taxon>
    </lineage>
</organism>
<dbReference type="GO" id="GO:0005840">
    <property type="term" value="C:ribosome"/>
    <property type="evidence" value="ECO:0007669"/>
    <property type="project" value="InterPro"/>
</dbReference>
<dbReference type="NCBIfam" id="TIGR02273">
    <property type="entry name" value="16S_RimM"/>
    <property type="match status" value="1"/>
</dbReference>
<evidence type="ECO:0000256" key="5">
    <source>
        <dbReference type="HAMAP-Rule" id="MF_00014"/>
    </source>
</evidence>
<dbReference type="InterPro" id="IPR027275">
    <property type="entry name" value="PRC-brl_dom"/>
</dbReference>
<dbReference type="Gene3D" id="2.40.30.60">
    <property type="entry name" value="RimM"/>
    <property type="match status" value="1"/>
</dbReference>
<dbReference type="Pfam" id="PF05239">
    <property type="entry name" value="PRC"/>
    <property type="match status" value="1"/>
</dbReference>
<reference evidence="8 9" key="1">
    <citation type="journal article" date="2015" name="Genome Announc.">
        <title>Expanding the biotechnology potential of lactobacilli through comparative genomics of 213 strains and associated genera.</title>
        <authorList>
            <person name="Sun Z."/>
            <person name="Harris H.M."/>
            <person name="McCann A."/>
            <person name="Guo C."/>
            <person name="Argimon S."/>
            <person name="Zhang W."/>
            <person name="Yang X."/>
            <person name="Jeffery I.B."/>
            <person name="Cooney J.C."/>
            <person name="Kagawa T.F."/>
            <person name="Liu W."/>
            <person name="Song Y."/>
            <person name="Salvetti E."/>
            <person name="Wrobel A."/>
            <person name="Rasinkangas P."/>
            <person name="Parkhill J."/>
            <person name="Rea M.C."/>
            <person name="O'Sullivan O."/>
            <person name="Ritari J."/>
            <person name="Douillard F.P."/>
            <person name="Paul Ross R."/>
            <person name="Yang R."/>
            <person name="Briner A.E."/>
            <person name="Felis G.E."/>
            <person name="de Vos W.M."/>
            <person name="Barrangou R."/>
            <person name="Klaenhammer T.R."/>
            <person name="Caufield P.W."/>
            <person name="Cui Y."/>
            <person name="Zhang H."/>
            <person name="O'Toole P.W."/>
        </authorList>
    </citation>
    <scope>NUCLEOTIDE SEQUENCE [LARGE SCALE GENOMIC DNA]</scope>
    <source>
        <strain evidence="8 9">DSM 20653</strain>
    </source>
</reference>
<dbReference type="InterPro" id="IPR009000">
    <property type="entry name" value="Transl_B-barrel_sf"/>
</dbReference>
<dbReference type="InterPro" id="IPR011033">
    <property type="entry name" value="PRC_barrel-like_sf"/>
</dbReference>
<comment type="subcellular location">
    <subcellularLocation>
        <location evidence="5">Cytoplasm</location>
    </subcellularLocation>
</comment>
<dbReference type="EMBL" id="AYYZ01000004">
    <property type="protein sequence ID" value="KRM53364.1"/>
    <property type="molecule type" value="Genomic_DNA"/>
</dbReference>
<comment type="caution">
    <text evidence="8">The sequence shown here is derived from an EMBL/GenBank/DDBJ whole genome shotgun (WGS) entry which is preliminary data.</text>
</comment>
<evidence type="ECO:0000259" key="7">
    <source>
        <dbReference type="Pfam" id="PF05239"/>
    </source>
</evidence>
<dbReference type="GO" id="GO:0006364">
    <property type="term" value="P:rRNA processing"/>
    <property type="evidence" value="ECO:0007669"/>
    <property type="project" value="UniProtKB-UniRule"/>
</dbReference>
<dbReference type="SUPFAM" id="SSF50447">
    <property type="entry name" value="Translation proteins"/>
    <property type="match status" value="1"/>
</dbReference>
<evidence type="ECO:0000313" key="8">
    <source>
        <dbReference type="EMBL" id="KRM53364.1"/>
    </source>
</evidence>
<dbReference type="Gene3D" id="2.30.30.240">
    <property type="entry name" value="PRC-barrel domain"/>
    <property type="match status" value="1"/>
</dbReference>
<dbReference type="InterPro" id="IPR011961">
    <property type="entry name" value="RimM"/>
</dbReference>
<comment type="domain">
    <text evidence="5">The PRC barrel domain binds ribosomal protein uS19.</text>
</comment>
<proteinExistence type="inferred from homology"/>
<dbReference type="PANTHER" id="PTHR33692">
    <property type="entry name" value="RIBOSOME MATURATION FACTOR RIMM"/>
    <property type="match status" value="1"/>
</dbReference>
<keyword evidence="4 5" id="KW-0143">Chaperone</keyword>
<sequence length="170" mass="19121">MNYYQVGKIVNTHGIKGEVRVQAITDFPEKRFVPGATVYAFQKGKDPVALTVKSHRKHKQFDLLSFEGMEDINLVEPLKQADLKIAEDQQDDLADGEYYYHQIVGLNVVDLDGNSIGKVKEIMESGANDVWVIQRAGKKDLLIPAIKDVVKDVQIENHQVIIDMLDGLDD</sequence>
<evidence type="ECO:0000256" key="2">
    <source>
        <dbReference type="ARBA" id="ARBA00022517"/>
    </source>
</evidence>
<name>A0A0R1ZK93_9LACO</name>
<protein>
    <recommendedName>
        <fullName evidence="5">Ribosome maturation factor RimM</fullName>
    </recommendedName>
</protein>
<dbReference type="InterPro" id="IPR036976">
    <property type="entry name" value="RimM_N_sf"/>
</dbReference>
<keyword evidence="9" id="KW-1185">Reference proteome</keyword>
<evidence type="ECO:0000256" key="1">
    <source>
        <dbReference type="ARBA" id="ARBA00022490"/>
    </source>
</evidence>
<evidence type="ECO:0000256" key="4">
    <source>
        <dbReference type="ARBA" id="ARBA00023186"/>
    </source>
</evidence>
<dbReference type="Pfam" id="PF01782">
    <property type="entry name" value="RimM"/>
    <property type="match status" value="1"/>
</dbReference>
<dbReference type="STRING" id="1423820.FC64_GL000652"/>
<dbReference type="GO" id="GO:0042274">
    <property type="term" value="P:ribosomal small subunit biogenesis"/>
    <property type="evidence" value="ECO:0007669"/>
    <property type="project" value="UniProtKB-UniRule"/>
</dbReference>
<dbReference type="Proteomes" id="UP000051291">
    <property type="component" value="Unassembled WGS sequence"/>
</dbReference>
<dbReference type="PATRIC" id="fig|1423820.4.peg.661"/>
<feature type="domain" description="RimM N-terminal" evidence="6">
    <location>
        <begin position="5"/>
        <end position="89"/>
    </location>
</feature>
<dbReference type="InterPro" id="IPR002676">
    <property type="entry name" value="RimM_N"/>
</dbReference>
<dbReference type="SUPFAM" id="SSF50346">
    <property type="entry name" value="PRC-barrel domain"/>
    <property type="match status" value="1"/>
</dbReference>
<feature type="domain" description="PRC-barrel" evidence="7">
    <location>
        <begin position="96"/>
        <end position="163"/>
    </location>
</feature>